<sequence>MIRSSHTPRSPPSISRPIPQDEYVPVSPPMTPPQARRPSISNPMTWLSRTASSASQSSAPYAPSKPVRISEPKFVNTLDSIARQRTGVLGAGATVVRTPQEALGRSESPVADQASIEDTDSARGSSGSIKRLYARSASPPLPPIPLPDVSESESSDAPPSYAPARPTRAPPAPPVPDTESVSEESASPQTSMLRSSLKSSSRSPQPSEYFPPVPELPANVPASPPQAAFEPILVSSPAGVIHPSKVIVTLETSTQTYRTTYNTLVSRPSFLAAYLQTILPSRRRDSDARSTNSCASDADSSFNSIFHHHLASSGVLSQSSNSIHIFLDRPSAPYAHILSYLRSPPSTPENPVMLPRAVQLTNTSSSRLEALLELRDEARYLDLDELYKLCTEEIRQRQSAAASPSLGLHLRGFSSASNTSVRSLHTLREDMESSTKSRRARRNSNDSGFASTTKEVGRIVSEVVSEPPRAPLRLLRGRSHTRKEGTSSLRSRPTGEWI</sequence>
<dbReference type="AlphaFoldDB" id="A0A8E2DQT9"/>
<dbReference type="OrthoDB" id="3363734at2759"/>
<feature type="region of interest" description="Disordered" evidence="1">
    <location>
        <begin position="419"/>
        <end position="453"/>
    </location>
</feature>
<dbReference type="InterPro" id="IPR011333">
    <property type="entry name" value="SKP1/BTB/POZ_sf"/>
</dbReference>
<dbReference type="Gene3D" id="3.30.710.10">
    <property type="entry name" value="Potassium Channel Kv1.1, Chain A"/>
    <property type="match status" value="1"/>
</dbReference>
<feature type="region of interest" description="Disordered" evidence="1">
    <location>
        <begin position="84"/>
        <end position="223"/>
    </location>
</feature>
<feature type="compositionally biased region" description="Low complexity" evidence="1">
    <location>
        <begin position="48"/>
        <end position="66"/>
    </location>
</feature>
<dbReference type="Proteomes" id="UP000250043">
    <property type="component" value="Unassembled WGS sequence"/>
</dbReference>
<accession>A0A8E2DQT9</accession>
<keyword evidence="3" id="KW-1185">Reference proteome</keyword>
<protein>
    <recommendedName>
        <fullName evidence="4">BTB domain-containing protein</fullName>
    </recommendedName>
</protein>
<evidence type="ECO:0000313" key="2">
    <source>
        <dbReference type="EMBL" id="OCH94123.1"/>
    </source>
</evidence>
<feature type="compositionally biased region" description="Basic and acidic residues" evidence="1">
    <location>
        <begin position="426"/>
        <end position="435"/>
    </location>
</feature>
<name>A0A8E2DQT9_9APHY</name>
<feature type="compositionally biased region" description="Low complexity" evidence="1">
    <location>
        <begin position="157"/>
        <end position="167"/>
    </location>
</feature>
<reference evidence="2 3" key="1">
    <citation type="submission" date="2016-07" db="EMBL/GenBank/DDBJ databases">
        <title>Draft genome of the white-rot fungus Obba rivulosa 3A-2.</title>
        <authorList>
            <consortium name="DOE Joint Genome Institute"/>
            <person name="Miettinen O."/>
            <person name="Riley R."/>
            <person name="Acob R."/>
            <person name="Barry K."/>
            <person name="Cullen D."/>
            <person name="De Vries R."/>
            <person name="Hainaut M."/>
            <person name="Hatakka A."/>
            <person name="Henrissat B."/>
            <person name="Hilden K."/>
            <person name="Kuo R."/>
            <person name="Labutti K."/>
            <person name="Lipzen A."/>
            <person name="Makela M.R."/>
            <person name="Sandor L."/>
            <person name="Spatafora J.W."/>
            <person name="Grigoriev I.V."/>
            <person name="Hibbett D.S."/>
        </authorList>
    </citation>
    <scope>NUCLEOTIDE SEQUENCE [LARGE SCALE GENOMIC DNA]</scope>
    <source>
        <strain evidence="2 3">3A-2</strain>
    </source>
</reference>
<dbReference type="SUPFAM" id="SSF54695">
    <property type="entry name" value="POZ domain"/>
    <property type="match status" value="1"/>
</dbReference>
<feature type="region of interest" description="Disordered" evidence="1">
    <location>
        <begin position="1"/>
        <end position="70"/>
    </location>
</feature>
<dbReference type="EMBL" id="KV722347">
    <property type="protein sequence ID" value="OCH94123.1"/>
    <property type="molecule type" value="Genomic_DNA"/>
</dbReference>
<organism evidence="2 3">
    <name type="scientific">Obba rivulosa</name>
    <dbReference type="NCBI Taxonomy" id="1052685"/>
    <lineage>
        <taxon>Eukaryota</taxon>
        <taxon>Fungi</taxon>
        <taxon>Dikarya</taxon>
        <taxon>Basidiomycota</taxon>
        <taxon>Agaricomycotina</taxon>
        <taxon>Agaricomycetes</taxon>
        <taxon>Polyporales</taxon>
        <taxon>Gelatoporiaceae</taxon>
        <taxon>Obba</taxon>
    </lineage>
</organism>
<gene>
    <name evidence="2" type="ORF">OBBRIDRAFT_789646</name>
</gene>
<proteinExistence type="predicted"/>
<evidence type="ECO:0000313" key="3">
    <source>
        <dbReference type="Proteomes" id="UP000250043"/>
    </source>
</evidence>
<feature type="compositionally biased region" description="Low complexity" evidence="1">
    <location>
        <begin position="1"/>
        <end position="18"/>
    </location>
</feature>
<evidence type="ECO:0008006" key="4">
    <source>
        <dbReference type="Google" id="ProtNLM"/>
    </source>
</evidence>
<evidence type="ECO:0000256" key="1">
    <source>
        <dbReference type="SAM" id="MobiDB-lite"/>
    </source>
</evidence>
<feature type="region of interest" description="Disordered" evidence="1">
    <location>
        <begin position="470"/>
        <end position="498"/>
    </location>
</feature>
<feature type="compositionally biased region" description="Low complexity" evidence="1">
    <location>
        <begin position="191"/>
        <end position="207"/>
    </location>
</feature>